<protein>
    <recommendedName>
        <fullName evidence="3">Carboxypeptidase-like protein</fullName>
    </recommendedName>
</protein>
<gene>
    <name evidence="1" type="ORF">FB551_4532</name>
</gene>
<evidence type="ECO:0000313" key="1">
    <source>
        <dbReference type="EMBL" id="TQM13162.1"/>
    </source>
</evidence>
<dbReference type="Proteomes" id="UP000316437">
    <property type="component" value="Unassembled WGS sequence"/>
</dbReference>
<name>A0A543DV17_9FLAO</name>
<dbReference type="EMBL" id="VFPD01000005">
    <property type="protein sequence ID" value="TQM13162.1"/>
    <property type="molecule type" value="Genomic_DNA"/>
</dbReference>
<evidence type="ECO:0000313" key="2">
    <source>
        <dbReference type="Proteomes" id="UP000316437"/>
    </source>
</evidence>
<dbReference type="InterPro" id="IPR008969">
    <property type="entry name" value="CarboxyPept-like_regulatory"/>
</dbReference>
<comment type="caution">
    <text evidence="1">The sequence shown here is derived from an EMBL/GenBank/DDBJ whole genome shotgun (WGS) entry which is preliminary data.</text>
</comment>
<dbReference type="SUPFAM" id="SSF49464">
    <property type="entry name" value="Carboxypeptidase regulatory domain-like"/>
    <property type="match status" value="1"/>
</dbReference>
<keyword evidence="2" id="KW-1185">Reference proteome</keyword>
<sequence length="269" mass="30873">MAYITENIEISQRRIFLFLMLLCSTFVLSQQKVTGRIVDDNGENLSKVIVINMATDKKVYSDSEGIFSIDANSNDELRFVKEDFNRVSRKVLTNGTNLPLYITLRQIPRDVGEVKIVKKLTGDLETDSRIVAKVDKGEQVRDAVGLPQPVGKMREKPAEVKSVLLPILFGSLNVQGVYDLISGKARRQKRQYRYDDLQEHITWVRDRIDDEYFIKAGIPGDRISEFIQFSFLAKPQVRTYVKARNLSGVMLRLEETAPLFIERLKQNQK</sequence>
<dbReference type="AlphaFoldDB" id="A0A543DV17"/>
<evidence type="ECO:0008006" key="3">
    <source>
        <dbReference type="Google" id="ProtNLM"/>
    </source>
</evidence>
<proteinExistence type="predicted"/>
<reference evidence="1 2" key="1">
    <citation type="submission" date="2019-06" db="EMBL/GenBank/DDBJ databases">
        <title>Sorghum-associated microbial communities from plants grown in Nebraska, USA.</title>
        <authorList>
            <person name="Schachtman D."/>
        </authorList>
    </citation>
    <scope>NUCLEOTIDE SEQUENCE [LARGE SCALE GENOMIC DNA]</scope>
    <source>
        <strain evidence="1 2">110</strain>
    </source>
</reference>
<accession>A0A543DV17</accession>
<organism evidence="1 2">
    <name type="scientific">Chryseobacterium aquifrigidense</name>
    <dbReference type="NCBI Taxonomy" id="558021"/>
    <lineage>
        <taxon>Bacteria</taxon>
        <taxon>Pseudomonadati</taxon>
        <taxon>Bacteroidota</taxon>
        <taxon>Flavobacteriia</taxon>
        <taxon>Flavobacteriales</taxon>
        <taxon>Weeksellaceae</taxon>
        <taxon>Chryseobacterium group</taxon>
        <taxon>Chryseobacterium</taxon>
    </lineage>
</organism>
<dbReference type="RefSeq" id="WP_226798766.1">
    <property type="nucleotide sequence ID" value="NZ_VFPD01000005.1"/>
</dbReference>